<evidence type="ECO:0000256" key="7">
    <source>
        <dbReference type="SAM" id="Phobius"/>
    </source>
</evidence>
<dbReference type="PANTHER" id="PTHR43394:SF1">
    <property type="entry name" value="ATP-BINDING CASSETTE SUB-FAMILY B MEMBER 10, MITOCHONDRIAL"/>
    <property type="match status" value="1"/>
</dbReference>
<dbReference type="InterPro" id="IPR017871">
    <property type="entry name" value="ABC_transporter-like_CS"/>
</dbReference>
<feature type="domain" description="ABC transporter" evidence="8">
    <location>
        <begin position="356"/>
        <end position="578"/>
    </location>
</feature>
<dbReference type="SMART" id="SM00382">
    <property type="entry name" value="AAA"/>
    <property type="match status" value="1"/>
</dbReference>
<feature type="transmembrane region" description="Helical" evidence="7">
    <location>
        <begin position="265"/>
        <end position="287"/>
    </location>
</feature>
<evidence type="ECO:0000256" key="5">
    <source>
        <dbReference type="ARBA" id="ARBA00022989"/>
    </source>
</evidence>
<dbReference type="GO" id="GO:0015421">
    <property type="term" value="F:ABC-type oligopeptide transporter activity"/>
    <property type="evidence" value="ECO:0007669"/>
    <property type="project" value="TreeGrafter"/>
</dbReference>
<feature type="transmembrane region" description="Helical" evidence="7">
    <location>
        <begin position="293"/>
        <end position="311"/>
    </location>
</feature>
<evidence type="ECO:0000313" key="10">
    <source>
        <dbReference type="EMBL" id="SDL27025.1"/>
    </source>
</evidence>
<dbReference type="InterPro" id="IPR036640">
    <property type="entry name" value="ABC1_TM_sf"/>
</dbReference>
<dbReference type="InterPro" id="IPR011527">
    <property type="entry name" value="ABC1_TM_dom"/>
</dbReference>
<keyword evidence="5 7" id="KW-1133">Transmembrane helix</keyword>
<dbReference type="PANTHER" id="PTHR43394">
    <property type="entry name" value="ATP-DEPENDENT PERMEASE MDL1, MITOCHONDRIAL"/>
    <property type="match status" value="1"/>
</dbReference>
<dbReference type="GO" id="GO:0016887">
    <property type="term" value="F:ATP hydrolysis activity"/>
    <property type="evidence" value="ECO:0007669"/>
    <property type="project" value="InterPro"/>
</dbReference>
<reference evidence="11" key="1">
    <citation type="submission" date="2016-10" db="EMBL/GenBank/DDBJ databases">
        <authorList>
            <person name="Varghese N."/>
            <person name="Submissions S."/>
        </authorList>
    </citation>
    <scope>NUCLEOTIDE SEQUENCE [LARGE SCALE GENOMIC DNA]</scope>
    <source>
        <strain evidence="11">DSM 19110</strain>
    </source>
</reference>
<name>A0A1G9IPQ0_9SPHI</name>
<feature type="transmembrane region" description="Helical" evidence="7">
    <location>
        <begin position="38"/>
        <end position="66"/>
    </location>
</feature>
<evidence type="ECO:0000259" key="9">
    <source>
        <dbReference type="PROSITE" id="PS50929"/>
    </source>
</evidence>
<dbReference type="GO" id="GO:0005886">
    <property type="term" value="C:plasma membrane"/>
    <property type="evidence" value="ECO:0007669"/>
    <property type="project" value="UniProtKB-SubCell"/>
</dbReference>
<comment type="subcellular location">
    <subcellularLocation>
        <location evidence="1">Cell membrane</location>
        <topology evidence="1">Multi-pass membrane protein</topology>
    </subcellularLocation>
</comment>
<dbReference type="Gene3D" id="1.20.1560.10">
    <property type="entry name" value="ABC transporter type 1, transmembrane domain"/>
    <property type="match status" value="1"/>
</dbReference>
<evidence type="ECO:0000256" key="4">
    <source>
        <dbReference type="ARBA" id="ARBA00022840"/>
    </source>
</evidence>
<dbReference type="InterPro" id="IPR003439">
    <property type="entry name" value="ABC_transporter-like_ATP-bd"/>
</dbReference>
<gene>
    <name evidence="10" type="ORF">SAMN05421820_10114</name>
</gene>
<dbReference type="SUPFAM" id="SSF90123">
    <property type="entry name" value="ABC transporter transmembrane region"/>
    <property type="match status" value="1"/>
</dbReference>
<proteinExistence type="predicted"/>
<dbReference type="Gene3D" id="3.40.50.300">
    <property type="entry name" value="P-loop containing nucleotide triphosphate hydrolases"/>
    <property type="match status" value="1"/>
</dbReference>
<dbReference type="EMBL" id="FNGY01000001">
    <property type="protein sequence ID" value="SDL27025.1"/>
    <property type="molecule type" value="Genomic_DNA"/>
</dbReference>
<dbReference type="Proteomes" id="UP000183200">
    <property type="component" value="Unassembled WGS sequence"/>
</dbReference>
<evidence type="ECO:0000256" key="3">
    <source>
        <dbReference type="ARBA" id="ARBA00022741"/>
    </source>
</evidence>
<dbReference type="PROSITE" id="PS50893">
    <property type="entry name" value="ABC_TRANSPORTER_2"/>
    <property type="match status" value="1"/>
</dbReference>
<evidence type="ECO:0000256" key="6">
    <source>
        <dbReference type="ARBA" id="ARBA00023136"/>
    </source>
</evidence>
<dbReference type="InterPro" id="IPR027417">
    <property type="entry name" value="P-loop_NTPase"/>
</dbReference>
<organism evidence="10 11">
    <name type="scientific">Pedobacter steynii</name>
    <dbReference type="NCBI Taxonomy" id="430522"/>
    <lineage>
        <taxon>Bacteria</taxon>
        <taxon>Pseudomonadati</taxon>
        <taxon>Bacteroidota</taxon>
        <taxon>Sphingobacteriia</taxon>
        <taxon>Sphingobacteriales</taxon>
        <taxon>Sphingobacteriaceae</taxon>
        <taxon>Pedobacter</taxon>
    </lineage>
</organism>
<feature type="transmembrane region" description="Helical" evidence="7">
    <location>
        <begin position="78"/>
        <end position="98"/>
    </location>
</feature>
<dbReference type="Pfam" id="PF00005">
    <property type="entry name" value="ABC_tran"/>
    <property type="match status" value="1"/>
</dbReference>
<dbReference type="SUPFAM" id="SSF52540">
    <property type="entry name" value="P-loop containing nucleoside triphosphate hydrolases"/>
    <property type="match status" value="1"/>
</dbReference>
<evidence type="ECO:0000259" key="8">
    <source>
        <dbReference type="PROSITE" id="PS50893"/>
    </source>
</evidence>
<keyword evidence="11" id="KW-1185">Reference proteome</keyword>
<accession>A0A1G9IPQ0</accession>
<keyword evidence="3" id="KW-0547">Nucleotide-binding</keyword>
<keyword evidence="6 7" id="KW-0472">Membrane</keyword>
<feature type="transmembrane region" description="Helical" evidence="7">
    <location>
        <begin position="179"/>
        <end position="198"/>
    </location>
</feature>
<dbReference type="PROSITE" id="PS00211">
    <property type="entry name" value="ABC_TRANSPORTER_1"/>
    <property type="match status" value="1"/>
</dbReference>
<dbReference type="PROSITE" id="PS50929">
    <property type="entry name" value="ABC_TM1F"/>
    <property type="match status" value="1"/>
</dbReference>
<dbReference type="AlphaFoldDB" id="A0A1G9IPQ0"/>
<dbReference type="InterPro" id="IPR003593">
    <property type="entry name" value="AAA+_ATPase"/>
</dbReference>
<dbReference type="OrthoDB" id="1291564at2"/>
<sequence length="579" mass="64911">MSRNPPSIPAGIATGFFSSPRKNLVKWIWLSKLIKAEIGLIIGNMLLGLGITILGFSIAIFSQILIDDLLPTGNHRQLIIGFILLFLSLTLRSGLAYFRRKLLFSQNKRISSKVLPSFLSLVLHLPKSFFDTHSTPELHARLLEHKGLQKIISYLTDLLFMDLLFILSTTILIAWYSTAAASILFTGLSFLLFIGFSFKKGKRKQSALNRTNEAQQAQYLSMFQSIEAIKNHNSEDHFLARTEEIQSNLQDKKERLWQSKNKSMMFTDLLSVAFTLLLTGLSYLLVIRHELKTGGMVAIIIMSIALIPAICRSSQVGIKLAQLNLIVESIYNFSSLKPEYPQEEKAELQSINFRSLQVKNLHFSFPGCPPLLRDVSFRLGPGESIALLGECGAGKSTIFAILQKLYTPQSGLITLNEQCIQHISTPSLRNIMATVPQEVKIFNGTLIDNIALGSPQQSPSSIMEFCTHTGLDRFFASLPQGYLTQIGEGKLKLSAGQRQLVGVARALYRRPQLLLLDEATAFMDTNTETFTLELLTRFKSKMAIILITHKTETTRLADRIYVIKQGQVEDPYRFIAFNS</sequence>
<dbReference type="Pfam" id="PF00664">
    <property type="entry name" value="ABC_membrane"/>
    <property type="match status" value="1"/>
</dbReference>
<dbReference type="InterPro" id="IPR039421">
    <property type="entry name" value="Type_1_exporter"/>
</dbReference>
<evidence type="ECO:0000256" key="1">
    <source>
        <dbReference type="ARBA" id="ARBA00004651"/>
    </source>
</evidence>
<dbReference type="GO" id="GO:0005524">
    <property type="term" value="F:ATP binding"/>
    <property type="evidence" value="ECO:0007669"/>
    <property type="project" value="UniProtKB-KW"/>
</dbReference>
<protein>
    <submittedName>
        <fullName evidence="10">ATP-binding cassette, subfamily B</fullName>
    </submittedName>
</protein>
<feature type="domain" description="ABC transmembrane type-1" evidence="9">
    <location>
        <begin position="45"/>
        <end position="322"/>
    </location>
</feature>
<evidence type="ECO:0000256" key="2">
    <source>
        <dbReference type="ARBA" id="ARBA00022692"/>
    </source>
</evidence>
<evidence type="ECO:0000313" key="11">
    <source>
        <dbReference type="Proteomes" id="UP000183200"/>
    </source>
</evidence>
<keyword evidence="4 10" id="KW-0067">ATP-binding</keyword>
<keyword evidence="2 7" id="KW-0812">Transmembrane</keyword>
<dbReference type="RefSeq" id="WP_074603882.1">
    <property type="nucleotide sequence ID" value="NZ_FNGY01000001.1"/>
</dbReference>